<keyword evidence="7" id="KW-1185">Reference proteome</keyword>
<feature type="transmembrane region" description="Helical" evidence="5">
    <location>
        <begin position="62"/>
        <end position="84"/>
    </location>
</feature>
<dbReference type="OrthoDB" id="5523261at2"/>
<evidence type="ECO:0000256" key="2">
    <source>
        <dbReference type="ARBA" id="ARBA00022692"/>
    </source>
</evidence>
<protein>
    <submittedName>
        <fullName evidence="6">Putative ABC-transporter type IV</fullName>
    </submittedName>
</protein>
<comment type="subcellular location">
    <subcellularLocation>
        <location evidence="1">Membrane</location>
        <topology evidence="1">Multi-pass membrane protein</topology>
    </subcellularLocation>
</comment>
<dbReference type="Proteomes" id="UP000184465">
    <property type="component" value="Unassembled WGS sequence"/>
</dbReference>
<name>A0A1M6P8X8_PARC5</name>
<dbReference type="STRING" id="1121301.SAMN02745912_02061"/>
<sequence>MIVRFIIYGLFGWCMEIFWTGFGSLLKGDIKLTGQTYIWMFFIYGLAVFLEPIHESIGHLNFIVRGGLYTVLIFIVEYATGWILRKVLGVCPWNYGGSKFSVNGLIRLDYAPAWFIAGLLFEKVHYGLERISSVINI</sequence>
<dbReference type="RefSeq" id="WP_073149563.1">
    <property type="nucleotide sequence ID" value="NZ_FRAG01000022.1"/>
</dbReference>
<organism evidence="6 7">
    <name type="scientific">Paramaledivibacter caminithermalis (strain DSM 15212 / CIP 107654 / DViRD3)</name>
    <name type="common">Clostridium caminithermale</name>
    <dbReference type="NCBI Taxonomy" id="1121301"/>
    <lineage>
        <taxon>Bacteria</taxon>
        <taxon>Bacillati</taxon>
        <taxon>Bacillota</taxon>
        <taxon>Clostridia</taxon>
        <taxon>Peptostreptococcales</taxon>
        <taxon>Caminicellaceae</taxon>
        <taxon>Paramaledivibacter</taxon>
    </lineage>
</organism>
<keyword evidence="3 5" id="KW-1133">Transmembrane helix</keyword>
<feature type="transmembrane region" description="Helical" evidence="5">
    <location>
        <begin position="5"/>
        <end position="26"/>
    </location>
</feature>
<dbReference type="InterPro" id="IPR010540">
    <property type="entry name" value="CmpB_TMEM229"/>
</dbReference>
<evidence type="ECO:0000256" key="1">
    <source>
        <dbReference type="ARBA" id="ARBA00004141"/>
    </source>
</evidence>
<proteinExistence type="predicted"/>
<reference evidence="6 7" key="1">
    <citation type="submission" date="2016-11" db="EMBL/GenBank/DDBJ databases">
        <authorList>
            <person name="Jaros S."/>
            <person name="Januszkiewicz K."/>
            <person name="Wedrychowicz H."/>
        </authorList>
    </citation>
    <scope>NUCLEOTIDE SEQUENCE [LARGE SCALE GENOMIC DNA]</scope>
    <source>
        <strain evidence="6 7">DSM 15212</strain>
    </source>
</reference>
<feature type="transmembrane region" description="Helical" evidence="5">
    <location>
        <begin position="104"/>
        <end position="121"/>
    </location>
</feature>
<gene>
    <name evidence="6" type="ORF">SAMN02745912_02061</name>
</gene>
<dbReference type="EMBL" id="FRAG01000022">
    <property type="protein sequence ID" value="SHK04421.1"/>
    <property type="molecule type" value="Genomic_DNA"/>
</dbReference>
<evidence type="ECO:0000256" key="5">
    <source>
        <dbReference type="SAM" id="Phobius"/>
    </source>
</evidence>
<dbReference type="Pfam" id="PF06541">
    <property type="entry name" value="ABC_trans_CmpB"/>
    <property type="match status" value="1"/>
</dbReference>
<evidence type="ECO:0000313" key="6">
    <source>
        <dbReference type="EMBL" id="SHK04421.1"/>
    </source>
</evidence>
<keyword evidence="2 5" id="KW-0812">Transmembrane</keyword>
<keyword evidence="4 5" id="KW-0472">Membrane</keyword>
<feature type="transmembrane region" description="Helical" evidence="5">
    <location>
        <begin position="32"/>
        <end position="50"/>
    </location>
</feature>
<accession>A0A1M6P8X8</accession>
<evidence type="ECO:0000313" key="7">
    <source>
        <dbReference type="Proteomes" id="UP000184465"/>
    </source>
</evidence>
<dbReference type="GO" id="GO:0016020">
    <property type="term" value="C:membrane"/>
    <property type="evidence" value="ECO:0007669"/>
    <property type="project" value="UniProtKB-SubCell"/>
</dbReference>
<dbReference type="AlphaFoldDB" id="A0A1M6P8X8"/>
<evidence type="ECO:0000256" key="3">
    <source>
        <dbReference type="ARBA" id="ARBA00022989"/>
    </source>
</evidence>
<dbReference type="PANTHER" id="PTHR31746">
    <property type="entry name" value="TRANSMEMBRANE PROTEIN 229 FAMILY MEMBER"/>
    <property type="match status" value="1"/>
</dbReference>
<evidence type="ECO:0000256" key="4">
    <source>
        <dbReference type="ARBA" id="ARBA00023136"/>
    </source>
</evidence>